<dbReference type="InterPro" id="IPR006311">
    <property type="entry name" value="TAT_signal"/>
</dbReference>
<evidence type="ECO:0000313" key="2">
    <source>
        <dbReference type="Proteomes" id="UP000503336"/>
    </source>
</evidence>
<evidence type="ECO:0008006" key="3">
    <source>
        <dbReference type="Google" id="ProtNLM"/>
    </source>
</evidence>
<dbReference type="KEGG" id="hdh:G5B40_11165"/>
<dbReference type="AlphaFoldDB" id="A0A7L5BXU9"/>
<protein>
    <recommendedName>
        <fullName evidence="3">DUF3108 domain-containing protein</fullName>
    </recommendedName>
</protein>
<evidence type="ECO:0000313" key="1">
    <source>
        <dbReference type="EMBL" id="QIE55963.1"/>
    </source>
</evidence>
<keyword evidence="2" id="KW-1185">Reference proteome</keyword>
<accession>A0A7L5BXU9</accession>
<dbReference type="InterPro" id="IPR045767">
    <property type="entry name" value="DUF6134"/>
</dbReference>
<dbReference type="EMBL" id="CP049056">
    <property type="protein sequence ID" value="QIE55963.1"/>
    <property type="molecule type" value="Genomic_DNA"/>
</dbReference>
<dbReference type="RefSeq" id="WP_165098549.1">
    <property type="nucleotide sequence ID" value="NZ_CP049056.1"/>
</dbReference>
<gene>
    <name evidence="1" type="ORF">G5B40_11165</name>
</gene>
<name>A0A7L5BXU9_9RHOB</name>
<proteinExistence type="predicted"/>
<organism evidence="1 2">
    <name type="scientific">Pikeienuella piscinae</name>
    <dbReference type="NCBI Taxonomy" id="2748098"/>
    <lineage>
        <taxon>Bacteria</taxon>
        <taxon>Pseudomonadati</taxon>
        <taxon>Pseudomonadota</taxon>
        <taxon>Alphaproteobacteria</taxon>
        <taxon>Rhodobacterales</taxon>
        <taxon>Paracoccaceae</taxon>
        <taxon>Pikeienuella</taxon>
    </lineage>
</organism>
<dbReference type="Pfam" id="PF19630">
    <property type="entry name" value="DUF6134"/>
    <property type="match status" value="1"/>
</dbReference>
<reference evidence="1 2" key="1">
    <citation type="submission" date="2020-02" db="EMBL/GenBank/DDBJ databases">
        <title>complete genome sequence of Rhodobacteraceae bacterium.</title>
        <authorList>
            <person name="Park J."/>
            <person name="Kim Y.-S."/>
            <person name="Kim K.-H."/>
        </authorList>
    </citation>
    <scope>NUCLEOTIDE SEQUENCE [LARGE SCALE GENOMIC DNA]</scope>
    <source>
        <strain evidence="1 2">RR4-56</strain>
    </source>
</reference>
<dbReference type="Proteomes" id="UP000503336">
    <property type="component" value="Chromosome"/>
</dbReference>
<dbReference type="PROSITE" id="PS51318">
    <property type="entry name" value="TAT"/>
    <property type="match status" value="1"/>
</dbReference>
<sequence length="228" mass="24474">MNLSRRGLLGGVGAGLALHGSPLLATGGGARRFRVLRAGDDIGEQSVEIRAGADGALQVAVDVDLRVRILGITAYRYTMRNRETWKRGRLISMDSRTDDDGDDDYVKAKAVGDKLEIDGSVFQGSVPGDAVSTTYWSKEFLNRKTWINSQTGVPIEVTAAHLGAGRVDAPSGPIATERWNVKGANLDVILHYAAAEWVSVEFDAGGEPAIYIPTEIGSDFAQLWDGSQ</sequence>